<evidence type="ECO:0000256" key="1">
    <source>
        <dbReference type="ARBA" id="ARBA00005750"/>
    </source>
</evidence>
<organism evidence="5 6">
    <name type="scientific">Thiothrix lacustris</name>
    <dbReference type="NCBI Taxonomy" id="525917"/>
    <lineage>
        <taxon>Bacteria</taxon>
        <taxon>Pseudomonadati</taxon>
        <taxon>Pseudomonadota</taxon>
        <taxon>Gammaproteobacteria</taxon>
        <taxon>Thiotrichales</taxon>
        <taxon>Thiotrichaceae</taxon>
        <taxon>Thiothrix</taxon>
    </lineage>
</organism>
<evidence type="ECO:0000256" key="3">
    <source>
        <dbReference type="ARBA" id="ARBA00022801"/>
    </source>
</evidence>
<sequence length="269" mass="29807">MIDLHSHILPALCDGSQDMETSLAMARIAVADGTTHLACTPHIYPNVYENTTATIRPAMEALQTVLNEAGIPLTLVIGADVQFTPTLLSGLRHGTIPTLHGSRYFLLEPSHHVPVPNFLEHIENFINAGYVPVITHPERLHWLHGHYETFLEAAKLGAWIQLTAGSVTGHFGRSAKNWCERFLTDGYVHILASDAHEAKSRIPVLTDAVAETARILGDEAEAWRMVRDRPQAILDDLAPEDVYAPPAFHLRRLAATSTTKKPWLRRLFG</sequence>
<dbReference type="PANTHER" id="PTHR39181">
    <property type="entry name" value="TYROSINE-PROTEIN PHOSPHATASE YWQE"/>
    <property type="match status" value="1"/>
</dbReference>
<dbReference type="InterPro" id="IPR016667">
    <property type="entry name" value="Caps_polysacc_synth_CpsB/CapC"/>
</dbReference>
<dbReference type="GO" id="GO:0030145">
    <property type="term" value="F:manganese ion binding"/>
    <property type="evidence" value="ECO:0007669"/>
    <property type="project" value="InterPro"/>
</dbReference>
<reference evidence="5 6" key="1">
    <citation type="submission" date="2017-01" db="EMBL/GenBank/DDBJ databases">
        <title>Novel large sulfur bacteria in the metagenomes of groundwater-fed chemosynthetic microbial mats in the Lake Huron basin.</title>
        <authorList>
            <person name="Sharrar A.M."/>
            <person name="Flood B.E."/>
            <person name="Bailey J.V."/>
            <person name="Jones D.S."/>
            <person name="Biddanda B."/>
            <person name="Ruberg S.A."/>
            <person name="Marcus D.N."/>
            <person name="Dick G.J."/>
        </authorList>
    </citation>
    <scope>NUCLEOTIDE SEQUENCE [LARGE SCALE GENOMIC DNA]</scope>
    <source>
        <strain evidence="5">A8</strain>
    </source>
</reference>
<dbReference type="PIRSF" id="PIRSF016557">
    <property type="entry name" value="Caps_synth_CpsB"/>
    <property type="match status" value="1"/>
</dbReference>
<dbReference type="InterPro" id="IPR016195">
    <property type="entry name" value="Pol/histidinol_Pase-like"/>
</dbReference>
<evidence type="ECO:0000313" key="5">
    <source>
        <dbReference type="EMBL" id="OQX03981.1"/>
    </source>
</evidence>
<dbReference type="EMBL" id="MTEJ01000367">
    <property type="protein sequence ID" value="OQX03981.1"/>
    <property type="molecule type" value="Genomic_DNA"/>
</dbReference>
<dbReference type="EC" id="3.1.3.48" evidence="2"/>
<keyword evidence="3" id="KW-0378">Hydrolase</keyword>
<evidence type="ECO:0000256" key="2">
    <source>
        <dbReference type="ARBA" id="ARBA00013064"/>
    </source>
</evidence>
<dbReference type="Pfam" id="PF19567">
    <property type="entry name" value="CpsB_CapC"/>
    <property type="match status" value="1"/>
</dbReference>
<dbReference type="GO" id="GO:0004725">
    <property type="term" value="F:protein tyrosine phosphatase activity"/>
    <property type="evidence" value="ECO:0007669"/>
    <property type="project" value="UniProtKB-EC"/>
</dbReference>
<comment type="catalytic activity">
    <reaction evidence="4">
        <text>O-phospho-L-tyrosyl-[protein] + H2O = L-tyrosyl-[protein] + phosphate</text>
        <dbReference type="Rhea" id="RHEA:10684"/>
        <dbReference type="Rhea" id="RHEA-COMP:10136"/>
        <dbReference type="Rhea" id="RHEA-COMP:20101"/>
        <dbReference type="ChEBI" id="CHEBI:15377"/>
        <dbReference type="ChEBI" id="CHEBI:43474"/>
        <dbReference type="ChEBI" id="CHEBI:46858"/>
        <dbReference type="ChEBI" id="CHEBI:61978"/>
        <dbReference type="EC" id="3.1.3.48"/>
    </reaction>
</comment>
<name>A0A1Y1QES3_9GAMM</name>
<evidence type="ECO:0000256" key="4">
    <source>
        <dbReference type="ARBA" id="ARBA00051722"/>
    </source>
</evidence>
<protein>
    <recommendedName>
        <fullName evidence="2">protein-tyrosine-phosphatase</fullName>
        <ecNumber evidence="2">3.1.3.48</ecNumber>
    </recommendedName>
</protein>
<dbReference type="Proteomes" id="UP000192491">
    <property type="component" value="Unassembled WGS sequence"/>
</dbReference>
<comment type="caution">
    <text evidence="5">The sequence shown here is derived from an EMBL/GenBank/DDBJ whole genome shotgun (WGS) entry which is preliminary data.</text>
</comment>
<accession>A0A1Y1QES3</accession>
<comment type="similarity">
    <text evidence="1">Belongs to the metallo-dependent hydrolases superfamily. CpsB/CapC family.</text>
</comment>
<dbReference type="AlphaFoldDB" id="A0A1Y1QES3"/>
<evidence type="ECO:0000313" key="6">
    <source>
        <dbReference type="Proteomes" id="UP000192491"/>
    </source>
</evidence>
<dbReference type="Gene3D" id="3.20.20.140">
    <property type="entry name" value="Metal-dependent hydrolases"/>
    <property type="match status" value="1"/>
</dbReference>
<dbReference type="PANTHER" id="PTHR39181:SF1">
    <property type="entry name" value="TYROSINE-PROTEIN PHOSPHATASE YWQE"/>
    <property type="match status" value="1"/>
</dbReference>
<gene>
    <name evidence="5" type="ORF">BWK73_37730</name>
</gene>
<dbReference type="SUPFAM" id="SSF89550">
    <property type="entry name" value="PHP domain-like"/>
    <property type="match status" value="1"/>
</dbReference>
<proteinExistence type="inferred from homology"/>